<dbReference type="PATRIC" id="fig|1365251.3.peg.4207"/>
<evidence type="ECO:0008006" key="3">
    <source>
        <dbReference type="Google" id="ProtNLM"/>
    </source>
</evidence>
<dbReference type="RefSeq" id="WP_063363429.1">
    <property type="nucleotide sequence ID" value="NZ_AUXZ01000104.1"/>
</dbReference>
<dbReference type="OrthoDB" id="573782at2"/>
<reference evidence="1 2" key="1">
    <citation type="submission" date="2013-07" db="EMBL/GenBank/DDBJ databases">
        <title>Comparative Genomic and Metabolomic Analysis of Twelve Strains of Pseudoalteromonas luteoviolacea.</title>
        <authorList>
            <person name="Vynne N.G."/>
            <person name="Mansson M."/>
            <person name="Gram L."/>
        </authorList>
    </citation>
    <scope>NUCLEOTIDE SEQUENCE [LARGE SCALE GENOMIC DNA]</scope>
    <source>
        <strain evidence="1 2">H33</strain>
    </source>
</reference>
<organism evidence="1 2">
    <name type="scientific">Pseudoalteromonas luteoviolacea H33</name>
    <dbReference type="NCBI Taxonomy" id="1365251"/>
    <lineage>
        <taxon>Bacteria</taxon>
        <taxon>Pseudomonadati</taxon>
        <taxon>Pseudomonadota</taxon>
        <taxon>Gammaproteobacteria</taxon>
        <taxon>Alteromonadales</taxon>
        <taxon>Pseudoalteromonadaceae</taxon>
        <taxon>Pseudoalteromonas</taxon>
    </lineage>
</organism>
<protein>
    <recommendedName>
        <fullName evidence="3">Nucleotidase</fullName>
    </recommendedName>
</protein>
<dbReference type="InterPro" id="IPR036412">
    <property type="entry name" value="HAD-like_sf"/>
</dbReference>
<dbReference type="Gene3D" id="3.40.50.1000">
    <property type="entry name" value="HAD superfamily/HAD-like"/>
    <property type="match status" value="1"/>
</dbReference>
<dbReference type="EMBL" id="AUXZ01000104">
    <property type="protein sequence ID" value="KZN47182.1"/>
    <property type="molecule type" value="Genomic_DNA"/>
</dbReference>
<evidence type="ECO:0000313" key="1">
    <source>
        <dbReference type="EMBL" id="KZN47182.1"/>
    </source>
</evidence>
<dbReference type="AlphaFoldDB" id="A0A167C376"/>
<dbReference type="Proteomes" id="UP000076503">
    <property type="component" value="Unassembled WGS sequence"/>
</dbReference>
<accession>A0A167C376</accession>
<dbReference type="SUPFAM" id="SSF56784">
    <property type="entry name" value="HAD-like"/>
    <property type="match status" value="1"/>
</dbReference>
<comment type="caution">
    <text evidence="1">The sequence shown here is derived from an EMBL/GenBank/DDBJ whole genome shotgun (WGS) entry which is preliminary data.</text>
</comment>
<sequence length="197" mass="22498">MIIGIDFDNTIADYTGVFYRVALQLGWISADIGQSKTEVKDYFIQQNREPKWTELQGIVYGKEIGQAVPYDGALKCLQSLKEQGHTLYLVSHKTRYPIIGSKVDFHLAAKNWLATNNFIGQINAPFEEDTLFFNETLDTKVNKIKELKCDVFIDDLEKVLTHSDFPTSCQALLFQPNLSNDQSNHITHWHEVNAQLC</sequence>
<gene>
    <name evidence="1" type="ORF">N476_23675</name>
</gene>
<name>A0A167C376_9GAMM</name>
<evidence type="ECO:0000313" key="2">
    <source>
        <dbReference type="Proteomes" id="UP000076503"/>
    </source>
</evidence>
<proteinExistence type="predicted"/>
<dbReference type="InterPro" id="IPR023214">
    <property type="entry name" value="HAD_sf"/>
</dbReference>